<evidence type="ECO:0000313" key="2">
    <source>
        <dbReference type="EMBL" id="KAG5463687.1"/>
    </source>
</evidence>
<feature type="region of interest" description="Disordered" evidence="1">
    <location>
        <begin position="51"/>
        <end position="109"/>
    </location>
</feature>
<dbReference type="AlphaFoldDB" id="A0A8H8DMU8"/>
<evidence type="ECO:0000313" key="3">
    <source>
        <dbReference type="Proteomes" id="UP000673691"/>
    </source>
</evidence>
<organism evidence="2 3">
    <name type="scientific">Olpidium bornovanus</name>
    <dbReference type="NCBI Taxonomy" id="278681"/>
    <lineage>
        <taxon>Eukaryota</taxon>
        <taxon>Fungi</taxon>
        <taxon>Fungi incertae sedis</taxon>
        <taxon>Olpidiomycota</taxon>
        <taxon>Olpidiomycotina</taxon>
        <taxon>Olpidiomycetes</taxon>
        <taxon>Olpidiales</taxon>
        <taxon>Olpidiaceae</taxon>
        <taxon>Olpidium</taxon>
    </lineage>
</organism>
<protein>
    <submittedName>
        <fullName evidence="2">Uncharacterized protein</fullName>
    </submittedName>
</protein>
<comment type="caution">
    <text evidence="2">The sequence shown here is derived from an EMBL/GenBank/DDBJ whole genome shotgun (WGS) entry which is preliminary data.</text>
</comment>
<reference evidence="2 3" key="1">
    <citation type="journal article" name="Sci. Rep.">
        <title>Genome-scale phylogenetic analyses confirm Olpidium as the closest living zoosporic fungus to the non-flagellated, terrestrial fungi.</title>
        <authorList>
            <person name="Chang Y."/>
            <person name="Rochon D."/>
            <person name="Sekimoto S."/>
            <person name="Wang Y."/>
            <person name="Chovatia M."/>
            <person name="Sandor L."/>
            <person name="Salamov A."/>
            <person name="Grigoriev I.V."/>
            <person name="Stajich J.E."/>
            <person name="Spatafora J.W."/>
        </authorList>
    </citation>
    <scope>NUCLEOTIDE SEQUENCE [LARGE SCALE GENOMIC DNA]</scope>
    <source>
        <strain evidence="2">S191</strain>
    </source>
</reference>
<proteinExistence type="predicted"/>
<dbReference type="EMBL" id="JAEFCI010000242">
    <property type="protein sequence ID" value="KAG5463687.1"/>
    <property type="molecule type" value="Genomic_DNA"/>
</dbReference>
<sequence>MPSFGEEPPPLPDFAFPLALLPPPPSSPQLLCEPNKLAKTNRFCASACDCDSHGRGRQLPGSRTAGNVGGRYQLSSPLEAPSSPPSESPSHSPQSGLRAATWNQPRPLDALQQGPTLSLASSSFFLEVVPFWADTAPSPELTARVFLNPTMHPRLHT</sequence>
<dbReference type="Proteomes" id="UP000673691">
    <property type="component" value="Unassembled WGS sequence"/>
</dbReference>
<gene>
    <name evidence="2" type="ORF">BJ554DRAFT_5329</name>
</gene>
<name>A0A8H8DMU8_9FUNG</name>
<accession>A0A8H8DMU8</accession>
<keyword evidence="3" id="KW-1185">Reference proteome</keyword>
<feature type="region of interest" description="Disordered" evidence="1">
    <location>
        <begin position="1"/>
        <end position="33"/>
    </location>
</feature>
<evidence type="ECO:0000256" key="1">
    <source>
        <dbReference type="SAM" id="MobiDB-lite"/>
    </source>
</evidence>